<protein>
    <submittedName>
        <fullName evidence="16">Baculoviral IAP repeat containing 3</fullName>
    </submittedName>
</protein>
<dbReference type="PROSITE" id="PS50089">
    <property type="entry name" value="ZF_RING_2"/>
    <property type="match status" value="1"/>
</dbReference>
<dbReference type="GO" id="GO:0061630">
    <property type="term" value="F:ubiquitin protein ligase activity"/>
    <property type="evidence" value="ECO:0007669"/>
    <property type="project" value="TreeGrafter"/>
</dbReference>
<comment type="subcellular location">
    <subcellularLocation>
        <location evidence="2">Cytoplasm</location>
    </subcellularLocation>
    <subcellularLocation>
        <location evidence="1">Nucleus</location>
    </subcellularLocation>
</comment>
<comment type="similarity">
    <text evidence="3">Belongs to the IAP family.</text>
</comment>
<dbReference type="SMART" id="SM00238">
    <property type="entry name" value="BIR"/>
    <property type="match status" value="3"/>
</dbReference>
<evidence type="ECO:0000256" key="10">
    <source>
        <dbReference type="ARBA" id="ARBA00023242"/>
    </source>
</evidence>
<gene>
    <name evidence="16" type="primary">BIRC3</name>
</gene>
<dbReference type="GO" id="GO:0051726">
    <property type="term" value="P:regulation of cell cycle"/>
    <property type="evidence" value="ECO:0007669"/>
    <property type="project" value="TreeGrafter"/>
</dbReference>
<evidence type="ECO:0000256" key="11">
    <source>
        <dbReference type="PROSITE-ProRule" id="PRU00175"/>
    </source>
</evidence>
<evidence type="ECO:0000313" key="17">
    <source>
        <dbReference type="Proteomes" id="UP000694399"/>
    </source>
</evidence>
<dbReference type="AlphaFoldDB" id="A0A8C8XYX1"/>
<keyword evidence="12" id="KW-0175">Coiled coil</keyword>
<evidence type="ECO:0000256" key="4">
    <source>
        <dbReference type="ARBA" id="ARBA00022490"/>
    </source>
</evidence>
<dbReference type="CDD" id="cd14394">
    <property type="entry name" value="UBA_BIRC2_3"/>
    <property type="match status" value="1"/>
</dbReference>
<dbReference type="PROSITE" id="PS50209">
    <property type="entry name" value="CARD"/>
    <property type="match status" value="1"/>
</dbReference>
<dbReference type="Pfam" id="PF00653">
    <property type="entry name" value="BIR"/>
    <property type="match status" value="3"/>
</dbReference>
<organism evidence="16 17">
    <name type="scientific">Panthera leo</name>
    <name type="common">Lion</name>
    <dbReference type="NCBI Taxonomy" id="9689"/>
    <lineage>
        <taxon>Eukaryota</taxon>
        <taxon>Metazoa</taxon>
        <taxon>Chordata</taxon>
        <taxon>Craniata</taxon>
        <taxon>Vertebrata</taxon>
        <taxon>Euteleostomi</taxon>
        <taxon>Mammalia</taxon>
        <taxon>Eutheria</taxon>
        <taxon>Laurasiatheria</taxon>
        <taxon>Carnivora</taxon>
        <taxon>Feliformia</taxon>
        <taxon>Felidae</taxon>
        <taxon>Pantherinae</taxon>
        <taxon>Panthera</taxon>
    </lineage>
</organism>
<dbReference type="GO" id="GO:0043027">
    <property type="term" value="F:cysteine-type endopeptidase inhibitor activity involved in apoptotic process"/>
    <property type="evidence" value="ECO:0007669"/>
    <property type="project" value="TreeGrafter"/>
</dbReference>
<keyword evidence="5" id="KW-0053">Apoptosis</keyword>
<dbReference type="GO" id="GO:0031398">
    <property type="term" value="P:positive regulation of protein ubiquitination"/>
    <property type="evidence" value="ECO:0007669"/>
    <property type="project" value="Ensembl"/>
</dbReference>
<dbReference type="GO" id="GO:0060546">
    <property type="term" value="P:negative regulation of necroptotic process"/>
    <property type="evidence" value="ECO:0007669"/>
    <property type="project" value="TreeGrafter"/>
</dbReference>
<keyword evidence="4" id="KW-0963">Cytoplasm</keyword>
<evidence type="ECO:0000256" key="12">
    <source>
        <dbReference type="SAM" id="Coils"/>
    </source>
</evidence>
<evidence type="ECO:0000259" key="15">
    <source>
        <dbReference type="PROSITE" id="PS50209"/>
    </source>
</evidence>
<dbReference type="FunFam" id="3.30.40.10:FF:000184">
    <property type="entry name" value="Baculoviral IAP repeat containing 2"/>
    <property type="match status" value="1"/>
</dbReference>
<dbReference type="GO" id="GO:0008270">
    <property type="term" value="F:zinc ion binding"/>
    <property type="evidence" value="ECO:0007669"/>
    <property type="project" value="UniProtKB-KW"/>
</dbReference>
<dbReference type="FunFam" id="1.10.1170.10:FF:000005">
    <property type="entry name" value="Baculoviral IAP repeat containing 2"/>
    <property type="match status" value="1"/>
</dbReference>
<dbReference type="PANTHER" id="PTHR10044:SF178">
    <property type="entry name" value="BACULOVIRAL IAP REPEAT-CONTAINING PROTEIN 3"/>
    <property type="match status" value="1"/>
</dbReference>
<dbReference type="GO" id="GO:0006915">
    <property type="term" value="P:apoptotic process"/>
    <property type="evidence" value="ECO:0007669"/>
    <property type="project" value="UniProtKB-KW"/>
</dbReference>
<dbReference type="Proteomes" id="UP000694399">
    <property type="component" value="Chromosome D2"/>
</dbReference>
<dbReference type="InterPro" id="IPR001370">
    <property type="entry name" value="BIR_rpt"/>
</dbReference>
<dbReference type="CDD" id="cd16713">
    <property type="entry name" value="RING-HC_BIRC2_3_7"/>
    <property type="match status" value="1"/>
</dbReference>
<dbReference type="FunFam" id="1.10.8.10:FF:000035">
    <property type="entry name" value="baculoviral IAP repeat-containing protein 2"/>
    <property type="match status" value="1"/>
</dbReference>
<dbReference type="Pfam" id="PF21290">
    <property type="entry name" value="UBA_BIRC2-3"/>
    <property type="match status" value="1"/>
</dbReference>
<dbReference type="FunFam" id="1.10.1170.10:FF:000010">
    <property type="entry name" value="Baculoviral IAP repeat containing 2"/>
    <property type="match status" value="1"/>
</dbReference>
<reference evidence="16" key="1">
    <citation type="journal article" date="2019" name="bioRxiv">
        <title>Long live the king: chromosome-level assembly of the lion (Panthera leo) using linked-read, Hi-C, and long read data.</title>
        <authorList>
            <person name="Armstrong E.E."/>
            <person name="Taylor R.W."/>
            <person name="Miller D.E."/>
            <person name="Kaelin C."/>
            <person name="Barsh G."/>
            <person name="Hadly E.A."/>
            <person name="Petrov D."/>
        </authorList>
    </citation>
    <scope>NUCLEOTIDE SEQUENCE [LARGE SCALE GENOMIC DNA]</scope>
</reference>
<accession>A0A8C8XYX1</accession>
<dbReference type="InterPro" id="IPR048875">
    <property type="entry name" value="BIRC2-3-like_UBA"/>
</dbReference>
<evidence type="ECO:0000256" key="5">
    <source>
        <dbReference type="ARBA" id="ARBA00022703"/>
    </source>
</evidence>
<dbReference type="FunFam" id="1.10.1170.10:FF:000002">
    <property type="entry name" value="Baculoviral IAP repeat containing 7"/>
    <property type="match status" value="1"/>
</dbReference>
<keyword evidence="10" id="KW-0539">Nucleus</keyword>
<evidence type="ECO:0000256" key="9">
    <source>
        <dbReference type="ARBA" id="ARBA00022833"/>
    </source>
</evidence>
<keyword evidence="6" id="KW-0479">Metal-binding</keyword>
<dbReference type="Gene3D" id="1.10.8.10">
    <property type="entry name" value="DNA helicase RuvA subunit, C-terminal domain"/>
    <property type="match status" value="1"/>
</dbReference>
<dbReference type="InterPro" id="IPR050784">
    <property type="entry name" value="IAP"/>
</dbReference>
<proteinExistence type="inferred from homology"/>
<keyword evidence="17" id="KW-1185">Reference proteome</keyword>
<feature type="region of interest" description="Disordered" evidence="13">
    <location>
        <begin position="122"/>
        <end position="148"/>
    </location>
</feature>
<dbReference type="InterPro" id="IPR001841">
    <property type="entry name" value="Znf_RING"/>
</dbReference>
<reference evidence="16" key="3">
    <citation type="submission" date="2025-09" db="UniProtKB">
        <authorList>
            <consortium name="Ensembl"/>
        </authorList>
    </citation>
    <scope>IDENTIFICATION</scope>
</reference>
<evidence type="ECO:0000256" key="8">
    <source>
        <dbReference type="ARBA" id="ARBA00022771"/>
    </source>
</evidence>
<feature type="domain" description="CARD" evidence="15">
    <location>
        <begin position="461"/>
        <end position="551"/>
    </location>
</feature>
<dbReference type="SMART" id="SM00184">
    <property type="entry name" value="RING"/>
    <property type="match status" value="1"/>
</dbReference>
<evidence type="ECO:0000256" key="6">
    <source>
        <dbReference type="ARBA" id="ARBA00022723"/>
    </source>
</evidence>
<dbReference type="Ensembl" id="ENSPLOT00000027132.1">
    <property type="protein sequence ID" value="ENSPLOP00000024576.1"/>
    <property type="gene ID" value="ENSPLOG00000018022.1"/>
</dbReference>
<feature type="domain" description="RING-type" evidence="14">
    <location>
        <begin position="579"/>
        <end position="614"/>
    </location>
</feature>
<dbReference type="InterPro" id="IPR011029">
    <property type="entry name" value="DEATH-like_dom_sf"/>
</dbReference>
<dbReference type="GO" id="GO:0005654">
    <property type="term" value="C:nucleoplasm"/>
    <property type="evidence" value="ECO:0007669"/>
    <property type="project" value="Ensembl"/>
</dbReference>
<keyword evidence="9" id="KW-0862">Zinc</keyword>
<name>A0A8C8XYX1_PANLE</name>
<dbReference type="SMART" id="SM00114">
    <property type="entry name" value="CARD"/>
    <property type="match status" value="1"/>
</dbReference>
<reference evidence="16" key="2">
    <citation type="submission" date="2025-08" db="UniProtKB">
        <authorList>
            <consortium name="Ensembl"/>
        </authorList>
    </citation>
    <scope>IDENTIFICATION</scope>
</reference>
<evidence type="ECO:0000256" key="2">
    <source>
        <dbReference type="ARBA" id="ARBA00004496"/>
    </source>
</evidence>
<dbReference type="GO" id="GO:0043066">
    <property type="term" value="P:negative regulation of apoptotic process"/>
    <property type="evidence" value="ECO:0007669"/>
    <property type="project" value="TreeGrafter"/>
</dbReference>
<dbReference type="Gene3D" id="1.10.1170.10">
    <property type="entry name" value="Inhibitor Of Apoptosis Protein (2mihbC-IAP-1), Chain A"/>
    <property type="match status" value="3"/>
</dbReference>
<dbReference type="InterPro" id="IPR041933">
    <property type="entry name" value="BIRC2/BIRC3_UBA"/>
</dbReference>
<dbReference type="InterPro" id="IPR001315">
    <property type="entry name" value="CARD"/>
</dbReference>
<keyword evidence="8 11" id="KW-0863">Zinc-finger</keyword>
<dbReference type="GO" id="GO:0005829">
    <property type="term" value="C:cytosol"/>
    <property type="evidence" value="ECO:0007669"/>
    <property type="project" value="Ensembl"/>
</dbReference>
<evidence type="ECO:0000259" key="14">
    <source>
        <dbReference type="PROSITE" id="PS50089"/>
    </source>
</evidence>
<dbReference type="CDD" id="cd00022">
    <property type="entry name" value="BIR"/>
    <property type="match status" value="3"/>
</dbReference>
<feature type="coiled-coil region" evidence="12">
    <location>
        <begin position="435"/>
        <end position="462"/>
    </location>
</feature>
<dbReference type="SUPFAM" id="SSF47986">
    <property type="entry name" value="DEATH domain"/>
    <property type="match status" value="1"/>
</dbReference>
<dbReference type="OMA" id="WCKGVIA"/>
<dbReference type="Pfam" id="PF00619">
    <property type="entry name" value="CARD"/>
    <property type="match status" value="1"/>
</dbReference>
<dbReference type="PROSITE" id="PS50143">
    <property type="entry name" value="BIR_REPEAT_2"/>
    <property type="match status" value="3"/>
</dbReference>
<evidence type="ECO:0000256" key="3">
    <source>
        <dbReference type="ARBA" id="ARBA00006672"/>
    </source>
</evidence>
<dbReference type="PANTHER" id="PTHR10044">
    <property type="entry name" value="INHIBITOR OF APOPTOSIS"/>
    <property type="match status" value="1"/>
</dbReference>
<evidence type="ECO:0000313" key="16">
    <source>
        <dbReference type="Ensembl" id="ENSPLOP00000024576.1"/>
    </source>
</evidence>
<dbReference type="GeneTree" id="ENSGT00940000154175"/>
<dbReference type="Pfam" id="PF13920">
    <property type="entry name" value="zf-C3HC4_3"/>
    <property type="match status" value="1"/>
</dbReference>
<feature type="compositionally biased region" description="Polar residues" evidence="13">
    <location>
        <begin position="122"/>
        <end position="139"/>
    </location>
</feature>
<evidence type="ECO:0000256" key="7">
    <source>
        <dbReference type="ARBA" id="ARBA00022737"/>
    </source>
</evidence>
<keyword evidence="7" id="KW-0677">Repeat</keyword>
<dbReference type="Gene3D" id="1.10.533.10">
    <property type="entry name" value="Death Domain, Fas"/>
    <property type="match status" value="1"/>
</dbReference>
<evidence type="ECO:0000256" key="1">
    <source>
        <dbReference type="ARBA" id="ARBA00004123"/>
    </source>
</evidence>
<sequence>MHKATSPEKGWSLCHPVRCVMNIGANSTLSSKLLKGGTVSGLKYDHSCELYRMSTFSAFPAGAPVSERSLARAGFYYTGRKDRVRCFCCGLTLDNWKQGDSPLEKHRRLYPSCSFIQSLNPVSASGAPSQPTCPSSGTRSRLVPPPSVENGGCPSRSCATFPQNPVTFRANQGLCPRRTSPRHRHRAMEAEEARLHSFQGWPLTFPLPEQLARAGFYYLGPGDKVACFACGGRLSNWEPDDDALSEHLRHFPFCPFAESRLQDALRCAVSNRSMQTHAARSRSFCSWPPSVPVLPEQLALAGFYYMGHSDDVKCFCCDGGLRCWESGDDPWVEHAKWFPRCEYLIRIKGHEFISQIQASHPCLLEQLLSTSDNTEDENAESPIVHFGPGESSSEDAVMMNTPVVKAALEMGFGRNLVKQTVQSKILTSGENYKTVSDIVSDLLNAEDEIREEEKERATEEKESDDVSLIRKNRMALFQHLTSVLPILDGLRTARVITEQEHSVITQKAQTSLQARLLIDAVLVKGSFAVTVFKNCLLEMDPVLYERFFVQQDLKYVPTEDVSDLPVEEQLRRLQEERTCKVCLDREVSVVFIPCGHLVVCQDCAPPLRKCPICRGPIKGTVRTFLS</sequence>
<dbReference type="PROSITE" id="PS01282">
    <property type="entry name" value="BIR_REPEAT_1"/>
    <property type="match status" value="1"/>
</dbReference>
<evidence type="ECO:0000256" key="13">
    <source>
        <dbReference type="SAM" id="MobiDB-lite"/>
    </source>
</evidence>
<dbReference type="SUPFAM" id="SSF57924">
    <property type="entry name" value="Inhibitor of apoptosis (IAP) repeat"/>
    <property type="match status" value="3"/>
</dbReference>